<feature type="signal peptide" evidence="1">
    <location>
        <begin position="1"/>
        <end position="17"/>
    </location>
</feature>
<protein>
    <submittedName>
        <fullName evidence="2">Uncharacterized protein</fullName>
    </submittedName>
</protein>
<sequence length="127" mass="14844">MYWDIFIFTTLLSGVCADPFFVFSDKPIFFCWKVCPLYCSPRRGDLDADSFIYIEDSPFHFKPDIWIEDSPYHSPYHYGHYVFCKPIGNMTTMPMPTTTTTTTMAPTTEEPTWICEVCKKKCNYPKS</sequence>
<keyword evidence="3" id="KW-1185">Reference proteome</keyword>
<dbReference type="EMBL" id="KZ150234">
    <property type="protein sequence ID" value="PZC71982.1"/>
    <property type="molecule type" value="Genomic_DNA"/>
</dbReference>
<evidence type="ECO:0000313" key="2">
    <source>
        <dbReference type="EMBL" id="PZC71982.1"/>
    </source>
</evidence>
<feature type="chain" id="PRO_5016093983" evidence="1">
    <location>
        <begin position="18"/>
        <end position="127"/>
    </location>
</feature>
<name>A0A2W1B8F5_HELAM</name>
<organism evidence="2 3">
    <name type="scientific">Helicoverpa armigera</name>
    <name type="common">Cotton bollworm</name>
    <name type="synonym">Heliothis armigera</name>
    <dbReference type="NCBI Taxonomy" id="29058"/>
    <lineage>
        <taxon>Eukaryota</taxon>
        <taxon>Metazoa</taxon>
        <taxon>Ecdysozoa</taxon>
        <taxon>Arthropoda</taxon>
        <taxon>Hexapoda</taxon>
        <taxon>Insecta</taxon>
        <taxon>Pterygota</taxon>
        <taxon>Neoptera</taxon>
        <taxon>Endopterygota</taxon>
        <taxon>Lepidoptera</taxon>
        <taxon>Glossata</taxon>
        <taxon>Ditrysia</taxon>
        <taxon>Noctuoidea</taxon>
        <taxon>Noctuidae</taxon>
        <taxon>Heliothinae</taxon>
        <taxon>Helicoverpa</taxon>
    </lineage>
</organism>
<accession>A0A2W1B8F5</accession>
<dbReference type="AlphaFoldDB" id="A0A2W1B8F5"/>
<dbReference type="Proteomes" id="UP000249218">
    <property type="component" value="Unassembled WGS sequence"/>
</dbReference>
<proteinExistence type="predicted"/>
<reference evidence="2 3" key="1">
    <citation type="journal article" date="2017" name="BMC Biol.">
        <title>Genomic innovations, transcriptional plasticity and gene loss underlying the evolution and divergence of two highly polyphagous and invasive Helicoverpa pest species.</title>
        <authorList>
            <person name="Pearce S.L."/>
            <person name="Clarke D.F."/>
            <person name="East P.D."/>
            <person name="Elfekih S."/>
            <person name="Gordon K.H."/>
            <person name="Jermiin L.S."/>
            <person name="McGaughran A."/>
            <person name="Oakeshott J.G."/>
            <person name="Papanikolaou A."/>
            <person name="Perera O.P."/>
            <person name="Rane R.V."/>
            <person name="Richards S."/>
            <person name="Tay W.T."/>
            <person name="Walsh T.K."/>
            <person name="Anderson A."/>
            <person name="Anderson C.J."/>
            <person name="Asgari S."/>
            <person name="Board P.G."/>
            <person name="Bretschneider A."/>
            <person name="Campbell P.M."/>
            <person name="Chertemps T."/>
            <person name="Christeller J.T."/>
            <person name="Coppin C.W."/>
            <person name="Downes S.J."/>
            <person name="Duan G."/>
            <person name="Farnsworth C.A."/>
            <person name="Good R.T."/>
            <person name="Han L.B."/>
            <person name="Han Y.C."/>
            <person name="Hatje K."/>
            <person name="Horne I."/>
            <person name="Huang Y.P."/>
            <person name="Hughes D.S."/>
            <person name="Jacquin-Joly E."/>
            <person name="James W."/>
            <person name="Jhangiani S."/>
            <person name="Kollmar M."/>
            <person name="Kuwar S.S."/>
            <person name="Li S."/>
            <person name="Liu N.Y."/>
            <person name="Maibeche M.T."/>
            <person name="Miller J.R."/>
            <person name="Montagne N."/>
            <person name="Perry T."/>
            <person name="Qu J."/>
            <person name="Song S.V."/>
            <person name="Sutton G.G."/>
            <person name="Vogel H."/>
            <person name="Walenz B.P."/>
            <person name="Xu W."/>
            <person name="Zhang H.J."/>
            <person name="Zou Z."/>
            <person name="Batterham P."/>
            <person name="Edwards O.R."/>
            <person name="Feyereisen R."/>
            <person name="Gibbs R.A."/>
            <person name="Heckel D.G."/>
            <person name="McGrath A."/>
            <person name="Robin C."/>
            <person name="Scherer S.E."/>
            <person name="Worley K.C."/>
            <person name="Wu Y.D."/>
        </authorList>
    </citation>
    <scope>NUCLEOTIDE SEQUENCE [LARGE SCALE GENOMIC DNA]</scope>
    <source>
        <strain evidence="2">Harm_GR_Male_#8</strain>
        <tissue evidence="2">Whole organism</tissue>
    </source>
</reference>
<evidence type="ECO:0000256" key="1">
    <source>
        <dbReference type="SAM" id="SignalP"/>
    </source>
</evidence>
<evidence type="ECO:0000313" key="3">
    <source>
        <dbReference type="Proteomes" id="UP000249218"/>
    </source>
</evidence>
<keyword evidence="1" id="KW-0732">Signal</keyword>
<gene>
    <name evidence="2" type="primary">HaOG212089</name>
    <name evidence="2" type="ORF">B5X24_HaOG212089</name>
</gene>